<accession>A0A6P4YYF5</accession>
<dbReference type="PANTHER" id="PTHR45713">
    <property type="entry name" value="FTP DOMAIN-CONTAINING PROTEIN"/>
    <property type="match status" value="1"/>
</dbReference>
<evidence type="ECO:0000313" key="10">
    <source>
        <dbReference type="Proteomes" id="UP000515135"/>
    </source>
</evidence>
<dbReference type="InterPro" id="IPR006585">
    <property type="entry name" value="FTP1"/>
</dbReference>
<dbReference type="Pfam" id="PF00754">
    <property type="entry name" value="F5_F8_type_C"/>
    <property type="match status" value="2"/>
</dbReference>
<dbReference type="GO" id="GO:0010185">
    <property type="term" value="P:regulation of cellular defense response"/>
    <property type="evidence" value="ECO:0007669"/>
    <property type="project" value="UniProtKB-ARBA"/>
</dbReference>
<reference evidence="11" key="1">
    <citation type="submission" date="2025-08" db="UniProtKB">
        <authorList>
            <consortium name="RefSeq"/>
        </authorList>
    </citation>
    <scope>IDENTIFICATION</scope>
    <source>
        <tissue evidence="11">Gonad</tissue>
    </source>
</reference>
<dbReference type="SMART" id="SM00607">
    <property type="entry name" value="FTP"/>
    <property type="match status" value="1"/>
</dbReference>
<dbReference type="PANTHER" id="PTHR45713:SF6">
    <property type="entry name" value="F5_8 TYPE C DOMAIN-CONTAINING PROTEIN"/>
    <property type="match status" value="1"/>
</dbReference>
<evidence type="ECO:0000313" key="11">
    <source>
        <dbReference type="RefSeq" id="XP_019622326.1"/>
    </source>
</evidence>
<dbReference type="AlphaFoldDB" id="A0A6P4YYF5"/>
<feature type="domain" description="F5/8 type C" evidence="9">
    <location>
        <begin position="142"/>
        <end position="299"/>
    </location>
</feature>
<dbReference type="InterPro" id="IPR000421">
    <property type="entry name" value="FA58C"/>
</dbReference>
<dbReference type="GO" id="GO:0042806">
    <property type="term" value="F:fucose binding"/>
    <property type="evidence" value="ECO:0007669"/>
    <property type="project" value="UniProtKB-ARBA"/>
</dbReference>
<dbReference type="RefSeq" id="XP_019622326.1">
    <property type="nucleotide sequence ID" value="XM_019766767.1"/>
</dbReference>
<evidence type="ECO:0000256" key="7">
    <source>
        <dbReference type="ARBA" id="ARBA00023157"/>
    </source>
</evidence>
<dbReference type="Gene3D" id="2.60.120.260">
    <property type="entry name" value="Galactose-binding domain-like"/>
    <property type="match status" value="3"/>
</dbReference>
<evidence type="ECO:0000256" key="4">
    <source>
        <dbReference type="ARBA" id="ARBA00022723"/>
    </source>
</evidence>
<gene>
    <name evidence="11" type="primary">LOC109468525</name>
</gene>
<dbReference type="KEGG" id="bbel:109468525"/>
<organism evidence="10 11">
    <name type="scientific">Branchiostoma belcheri</name>
    <name type="common">Amphioxus</name>
    <dbReference type="NCBI Taxonomy" id="7741"/>
    <lineage>
        <taxon>Eukaryota</taxon>
        <taxon>Metazoa</taxon>
        <taxon>Chordata</taxon>
        <taxon>Cephalochordata</taxon>
        <taxon>Leptocardii</taxon>
        <taxon>Amphioxiformes</taxon>
        <taxon>Branchiostomatidae</taxon>
        <taxon>Branchiostoma</taxon>
    </lineage>
</organism>
<feature type="compositionally biased region" description="Acidic residues" evidence="8">
    <location>
        <begin position="478"/>
        <end position="493"/>
    </location>
</feature>
<keyword evidence="7" id="KW-1015">Disulfide bond</keyword>
<comment type="subunit">
    <text evidence="3">Homotrimer.</text>
</comment>
<dbReference type="OrthoDB" id="547680at2759"/>
<keyword evidence="6" id="KW-0106">Calcium</keyword>
<dbReference type="GeneID" id="109468525"/>
<keyword evidence="4" id="KW-0479">Metal-binding</keyword>
<evidence type="ECO:0000259" key="9">
    <source>
        <dbReference type="PROSITE" id="PS50022"/>
    </source>
</evidence>
<protein>
    <submittedName>
        <fullName evidence="11">Uncharacterized protein LOC109468525</fullName>
    </submittedName>
</protein>
<evidence type="ECO:0000256" key="5">
    <source>
        <dbReference type="ARBA" id="ARBA00022734"/>
    </source>
</evidence>
<evidence type="ECO:0000256" key="3">
    <source>
        <dbReference type="ARBA" id="ARBA00011233"/>
    </source>
</evidence>
<comment type="similarity">
    <text evidence="2">Belongs to the fucolectin family.</text>
</comment>
<dbReference type="PROSITE" id="PS50022">
    <property type="entry name" value="FA58C_3"/>
    <property type="match status" value="2"/>
</dbReference>
<dbReference type="SUPFAM" id="SSF49785">
    <property type="entry name" value="Galactose-binding domain-like"/>
    <property type="match status" value="3"/>
</dbReference>
<dbReference type="Pfam" id="PF22633">
    <property type="entry name" value="F5_F8_type_C_2"/>
    <property type="match status" value="1"/>
</dbReference>
<dbReference type="InterPro" id="IPR051941">
    <property type="entry name" value="BG_Antigen-Binding_Lectin"/>
</dbReference>
<comment type="function">
    <text evidence="1">Acts as a defensive agent. Recognizes blood group fucosylated oligosaccharides including A, B, H and Lewis B-type antigens. Does not recognize Lewis A antigen and has low affinity for monovalent haptens.</text>
</comment>
<keyword evidence="10" id="KW-1185">Reference proteome</keyword>
<sequence length="547" mass="60918">MYVCSWLRGDPSWVVDSAGTPWQSGGKTYDAAKALDGDTTTYWNPQNLARHYNNWYIVLDLKAPYTLSQIAINNFGDTDHDIKAFKLQKSQIGSPYNWEDVTSVGNVQGGTSDRQEFGGFQGTARYWRFVVTQTHAGWQPWLKGLGFLGKIAGSWLRGDPSWVADSAGTPWTNGGKTYDAAKALDGDTTTYWNPQNLARHYNNWYIVLDLKAPHTLSQIAINNFGDTDHDIKAFKLQKSQSGSPYNWEDVKSVGNVQGGASERQEFGGFQGTARYWRFVVTQTHAGWQPWLKGLGFYGTRAAPAGAAAPSTGNVNLALNRPATQSSTDFKGDPGRAVDGNRNPIYGRKSCSHTAMERDPWWRVDLGSSQRVDRVVVYKRMRIGEMWLEGFQVYVGDNPNVVENPTCGGRQSVAGKKAITVNCGGMTGRYVGIALPDKRQYLILCEVEVYGGAQGKRVLSLEDKLESLREDLEKAVEMEDLEDLEEEEAFEEEAFEKKGLDEEALEEEVLEEIEALEEDALEEAAEIEGLKEEVLEEIEALEEAALEK</sequence>
<dbReference type="InterPro" id="IPR008979">
    <property type="entry name" value="Galactose-bd-like_sf"/>
</dbReference>
<evidence type="ECO:0000256" key="1">
    <source>
        <dbReference type="ARBA" id="ARBA00002219"/>
    </source>
</evidence>
<evidence type="ECO:0000256" key="6">
    <source>
        <dbReference type="ARBA" id="ARBA00022837"/>
    </source>
</evidence>
<feature type="region of interest" description="Disordered" evidence="8">
    <location>
        <begin position="324"/>
        <end position="343"/>
    </location>
</feature>
<evidence type="ECO:0000256" key="8">
    <source>
        <dbReference type="SAM" id="MobiDB-lite"/>
    </source>
</evidence>
<proteinExistence type="inferred from homology"/>
<keyword evidence="5" id="KW-0430">Lectin</keyword>
<name>A0A6P4YYF5_BRABE</name>
<evidence type="ECO:0000256" key="2">
    <source>
        <dbReference type="ARBA" id="ARBA00010147"/>
    </source>
</evidence>
<feature type="region of interest" description="Disordered" evidence="8">
    <location>
        <begin position="478"/>
        <end position="505"/>
    </location>
</feature>
<feature type="domain" description="F5/8 type C" evidence="9">
    <location>
        <begin position="1"/>
        <end position="129"/>
    </location>
</feature>
<dbReference type="GO" id="GO:0001868">
    <property type="term" value="P:regulation of complement activation, lectin pathway"/>
    <property type="evidence" value="ECO:0007669"/>
    <property type="project" value="UniProtKB-ARBA"/>
</dbReference>
<dbReference type="GO" id="GO:0046872">
    <property type="term" value="F:metal ion binding"/>
    <property type="evidence" value="ECO:0007669"/>
    <property type="project" value="UniProtKB-KW"/>
</dbReference>
<dbReference type="Proteomes" id="UP000515135">
    <property type="component" value="Unplaced"/>
</dbReference>
<dbReference type="FunFam" id="2.60.120.260:FF:000266">
    <property type="entry name" value="Uncharacterized protein"/>
    <property type="match status" value="1"/>
</dbReference>